<feature type="transmembrane region" description="Helical" evidence="20">
    <location>
        <begin position="807"/>
        <end position="829"/>
    </location>
</feature>
<dbReference type="GO" id="GO:0042048">
    <property type="term" value="P:olfactory behavior"/>
    <property type="evidence" value="ECO:0007669"/>
    <property type="project" value="TreeGrafter"/>
</dbReference>
<keyword evidence="6" id="KW-0552">Olfaction</keyword>
<keyword evidence="3" id="KW-0145">Chemotaxis</keyword>
<dbReference type="GO" id="GO:0038022">
    <property type="term" value="F:G protein-coupled olfactory receptor activity"/>
    <property type="evidence" value="ECO:0007669"/>
    <property type="project" value="TreeGrafter"/>
</dbReference>
<evidence type="ECO:0000259" key="22">
    <source>
        <dbReference type="Pfam" id="PF01579"/>
    </source>
</evidence>
<comment type="function">
    <text evidence="13">An odorant receptor which affects chemotaxis to the volatile odorant diacetyl. Specifies AWA neuronal cell fate via the odr-7 pathway.</text>
</comment>
<dbReference type="Pfam" id="PF10326">
    <property type="entry name" value="7TM_GPCR_Str"/>
    <property type="match status" value="1"/>
</dbReference>
<evidence type="ECO:0000256" key="18">
    <source>
        <dbReference type="ARBA" id="ARBA00082489"/>
    </source>
</evidence>
<keyword evidence="4" id="KW-0716">Sensory transduction</keyword>
<evidence type="ECO:0000256" key="17">
    <source>
        <dbReference type="ARBA" id="ARBA00078653"/>
    </source>
</evidence>
<feature type="compositionally biased region" description="Pro residues" evidence="19">
    <location>
        <begin position="407"/>
        <end position="694"/>
    </location>
</feature>
<evidence type="ECO:0000256" key="16">
    <source>
        <dbReference type="ARBA" id="ARBA00067967"/>
    </source>
</evidence>
<proteinExistence type="inferred from homology"/>
<dbReference type="GO" id="GO:0006935">
    <property type="term" value="P:chemotaxis"/>
    <property type="evidence" value="ECO:0007669"/>
    <property type="project" value="UniProtKB-KW"/>
</dbReference>
<evidence type="ECO:0000256" key="3">
    <source>
        <dbReference type="ARBA" id="ARBA00022500"/>
    </source>
</evidence>
<dbReference type="InterPro" id="IPR002542">
    <property type="entry name" value="T20D4.11-like_dom"/>
</dbReference>
<dbReference type="SUPFAM" id="SSF81321">
    <property type="entry name" value="Family A G protein-coupled receptor-like"/>
    <property type="match status" value="1"/>
</dbReference>
<keyword evidence="2" id="KW-1003">Cell membrane</keyword>
<dbReference type="GO" id="GO:0060170">
    <property type="term" value="C:ciliary membrane"/>
    <property type="evidence" value="ECO:0007669"/>
    <property type="project" value="UniProtKB-SubCell"/>
</dbReference>
<evidence type="ECO:0000256" key="10">
    <source>
        <dbReference type="ARBA" id="ARBA00023170"/>
    </source>
</evidence>
<evidence type="ECO:0000256" key="1">
    <source>
        <dbReference type="ARBA" id="ARBA00004272"/>
    </source>
</evidence>
<keyword evidence="12" id="KW-0966">Cell projection</keyword>
<keyword evidence="5 20" id="KW-0812">Transmembrane</keyword>
<evidence type="ECO:0000256" key="11">
    <source>
        <dbReference type="ARBA" id="ARBA00023180"/>
    </source>
</evidence>
<dbReference type="STRING" id="1611254.A0A2G5T8F0"/>
<evidence type="ECO:0000256" key="15">
    <source>
        <dbReference type="ARBA" id="ARBA00064300"/>
    </source>
</evidence>
<comment type="similarity">
    <text evidence="14">Belongs to the nematode receptor-like protein str family.</text>
</comment>
<dbReference type="OrthoDB" id="5869970at2759"/>
<dbReference type="FunFam" id="1.20.1070.10:FF:000128">
    <property type="entry name" value="Seven TM Receptor"/>
    <property type="match status" value="1"/>
</dbReference>
<protein>
    <recommendedName>
        <fullName evidence="16">Serpentine receptor class r-10</fullName>
    </recommendedName>
    <alternativeName>
        <fullName evidence="17">Odorant response abnormal protein 10</fullName>
    </alternativeName>
    <alternativeName>
        <fullName evidence="18">Olfactory receptor 10</fullName>
    </alternativeName>
</protein>
<evidence type="ECO:0000256" key="14">
    <source>
        <dbReference type="ARBA" id="ARBA00061678"/>
    </source>
</evidence>
<dbReference type="PANTHER" id="PTHR22943:SF61">
    <property type="entry name" value="SEVEN TM RECEPTOR"/>
    <property type="match status" value="1"/>
</dbReference>
<feature type="compositionally biased region" description="Pro residues" evidence="19">
    <location>
        <begin position="354"/>
        <end position="400"/>
    </location>
</feature>
<evidence type="ECO:0000256" key="6">
    <source>
        <dbReference type="ARBA" id="ARBA00022725"/>
    </source>
</evidence>
<organism evidence="23 24">
    <name type="scientific">Caenorhabditis nigoni</name>
    <dbReference type="NCBI Taxonomy" id="1611254"/>
    <lineage>
        <taxon>Eukaryota</taxon>
        <taxon>Metazoa</taxon>
        <taxon>Ecdysozoa</taxon>
        <taxon>Nematoda</taxon>
        <taxon>Chromadorea</taxon>
        <taxon>Rhabditida</taxon>
        <taxon>Rhabditina</taxon>
        <taxon>Rhabditomorpha</taxon>
        <taxon>Rhabditoidea</taxon>
        <taxon>Rhabditidae</taxon>
        <taxon>Peloderinae</taxon>
        <taxon>Caenorhabditis</taxon>
    </lineage>
</organism>
<feature type="signal peptide" evidence="21">
    <location>
        <begin position="1"/>
        <end position="17"/>
    </location>
</feature>
<gene>
    <name evidence="23" type="primary">Cnig_chr_V.g17278</name>
    <name evidence="23" type="ORF">B9Z55_017278</name>
</gene>
<evidence type="ECO:0000256" key="8">
    <source>
        <dbReference type="ARBA" id="ARBA00023069"/>
    </source>
</evidence>
<name>A0A2G5T8F0_9PELO</name>
<evidence type="ECO:0000256" key="9">
    <source>
        <dbReference type="ARBA" id="ARBA00023136"/>
    </source>
</evidence>
<dbReference type="Pfam" id="PF01579">
    <property type="entry name" value="DUF19"/>
    <property type="match status" value="1"/>
</dbReference>
<keyword evidence="21" id="KW-0732">Signal</keyword>
<dbReference type="InterPro" id="IPR019428">
    <property type="entry name" value="7TM_GPCR_serpentine_rcpt_Str"/>
</dbReference>
<evidence type="ECO:0000313" key="24">
    <source>
        <dbReference type="Proteomes" id="UP000230233"/>
    </source>
</evidence>
<evidence type="ECO:0000256" key="12">
    <source>
        <dbReference type="ARBA" id="ARBA00023273"/>
    </source>
</evidence>
<evidence type="ECO:0000256" key="5">
    <source>
        <dbReference type="ARBA" id="ARBA00022692"/>
    </source>
</evidence>
<evidence type="ECO:0000256" key="21">
    <source>
        <dbReference type="SAM" id="SignalP"/>
    </source>
</evidence>
<evidence type="ECO:0000256" key="7">
    <source>
        <dbReference type="ARBA" id="ARBA00022989"/>
    </source>
</evidence>
<dbReference type="Proteomes" id="UP000230233">
    <property type="component" value="Chromosome V"/>
</dbReference>
<comment type="caution">
    <text evidence="23">The sequence shown here is derived from an EMBL/GenBank/DDBJ whole genome shotgun (WGS) entry which is preliminary data.</text>
</comment>
<evidence type="ECO:0000256" key="19">
    <source>
        <dbReference type="SAM" id="MobiDB-lite"/>
    </source>
</evidence>
<keyword evidence="24" id="KW-1185">Reference proteome</keyword>
<keyword evidence="10" id="KW-0675">Receptor</keyword>
<evidence type="ECO:0000256" key="2">
    <source>
        <dbReference type="ARBA" id="ARBA00022475"/>
    </source>
</evidence>
<keyword evidence="8" id="KW-0969">Cilium</keyword>
<accession>A0A2G5T8F0</accession>
<dbReference type="AlphaFoldDB" id="A0A2G5T8F0"/>
<feature type="region of interest" description="Disordered" evidence="19">
    <location>
        <begin position="354"/>
        <end position="698"/>
    </location>
</feature>
<dbReference type="EMBL" id="PDUG01000005">
    <property type="protein sequence ID" value="PIC23654.1"/>
    <property type="molecule type" value="Genomic_DNA"/>
</dbReference>
<comment type="subunit">
    <text evidence="15">Interacts with odr-4.</text>
</comment>
<sequence>MSILFILCLYIFNHIFAIPISKNCTSDERQIAQDKCGAIEKQLDSYFEKYDGQIPPEDVKENMTDLYRNIIECYENIGCQEALESKMKFEVEFENWSIFNTGIKDCMAEFYGAIYEGRYNCTNDYEWFSTDPSTKRDAYLNGKTCFFEVTSTECSNSSQNYLTANYNKFVDLLTQKPNGPVCEGLHYELNDLKCNQPISTLFTQGMSFLGKIMPMGEDKKSEYKEMYDFFEQDKTNKTITCMVLNDCFKTSCTFPTGMEQMIGSVCNELKKVDNINQHFFECMKSITSEKLNGTVYSCIKKESGLDFFKDKDCAKEVMTGECPEKALVDFDNQWKWTSEINFLIPPPAAPIPPPPAPIPPLPALKPSPPAPIPHPPAPIPPPPAPIPSPPAPIPPPPAPIPSSSAPTPSPPAPIPSPPAPIPDPQAPIPSPPAPIPHPPAPIPPPPAPNPAPSAPIPPPPAPIPPPPAPNPSPPAPIPPPPSRIPSPPAPNSLPPAPIPHPPAPIPPPPAPIPHPPAPIPPPPAPIPHPPAPIPPPPAPIPPPPAPNPISPAPIPPPPAPIPPPPAPNPISPAPIPPPPAPIPSPPAPIPPSPAPIPPPPAPIPPLPAPIPPQPAPIPSPPAPIPPPPAPIPPQPALNPISPAPIPPPPAPIPSPPAPIPPPPAPIPPQPALNPPPPAPIPSPSAPIPSPPAPIPTSSSSWVPIRELTDSHSFGNYRVLMILFSIYSILYAFIEIFTMPVLHIYKSGVLFYLDSVLKLFPRIGEPMASLYCGSFALCISMLAVQFIYRYVAVCKPQKLHYFEGYKIYYLLIPPLILFILWTFSIYLNFAPNQIKKDFFREVAWELYGENIDEISFMGPLYFTRLESGEPIFRIPDLLGAFISCVIMVNNLPYHLSNCASKTYQKLNDMTIQISSRTRSLNKQLFWTLGLQTLLPLITQYIPVGTMFILPFFEIQFGRIGNIVGAACSLYPAMDPLIAMVTIEEFRKFLLRKGMSNVPKMSSVMVATI</sequence>
<evidence type="ECO:0000256" key="13">
    <source>
        <dbReference type="ARBA" id="ARBA00054965"/>
    </source>
</evidence>
<feature type="transmembrane region" description="Helical" evidence="20">
    <location>
        <begin position="718"/>
        <end position="744"/>
    </location>
</feature>
<evidence type="ECO:0000256" key="20">
    <source>
        <dbReference type="SAM" id="Phobius"/>
    </source>
</evidence>
<evidence type="ECO:0000313" key="23">
    <source>
        <dbReference type="EMBL" id="PIC23654.1"/>
    </source>
</evidence>
<feature type="transmembrane region" description="Helical" evidence="20">
    <location>
        <begin position="765"/>
        <end position="787"/>
    </location>
</feature>
<dbReference type="PANTHER" id="PTHR22943">
    <property type="entry name" value="7-TRANSMEMBRANE DOMAIN RECEPTOR C.ELEGANS"/>
    <property type="match status" value="1"/>
</dbReference>
<evidence type="ECO:0000256" key="4">
    <source>
        <dbReference type="ARBA" id="ARBA00022606"/>
    </source>
</evidence>
<feature type="domain" description="T20D4.11-like" evidence="22">
    <location>
        <begin position="24"/>
        <end position="174"/>
    </location>
</feature>
<keyword evidence="11" id="KW-0325">Glycoprotein</keyword>
<feature type="chain" id="PRO_5013841891" description="Serpentine receptor class r-10" evidence="21">
    <location>
        <begin position="18"/>
        <end position="1007"/>
    </location>
</feature>
<keyword evidence="7 20" id="KW-1133">Transmembrane helix</keyword>
<dbReference type="PRINTS" id="PR01217">
    <property type="entry name" value="PRICHEXTENSN"/>
</dbReference>
<comment type="subcellular location">
    <subcellularLocation>
        <location evidence="1">Cell projection</location>
        <location evidence="1">Cilium membrane</location>
        <topology evidence="1">Multi-pass membrane protein</topology>
    </subcellularLocation>
</comment>
<feature type="transmembrane region" description="Helical" evidence="20">
    <location>
        <begin position="923"/>
        <end position="941"/>
    </location>
</feature>
<keyword evidence="9 20" id="KW-0472">Membrane</keyword>
<reference evidence="24" key="1">
    <citation type="submission" date="2017-10" db="EMBL/GenBank/DDBJ databases">
        <title>Rapid genome shrinkage in a self-fertile nematode reveals novel sperm competition proteins.</title>
        <authorList>
            <person name="Yin D."/>
            <person name="Schwarz E.M."/>
            <person name="Thomas C.G."/>
            <person name="Felde R.L."/>
            <person name="Korf I.F."/>
            <person name="Cutter A.D."/>
            <person name="Schartner C.M."/>
            <person name="Ralston E.J."/>
            <person name="Meyer B.J."/>
            <person name="Haag E.S."/>
        </authorList>
    </citation>
    <scope>NUCLEOTIDE SEQUENCE [LARGE SCALE GENOMIC DNA]</scope>
    <source>
        <strain evidence="24">JU1422</strain>
    </source>
</reference>